<feature type="domain" description="Protein kinase" evidence="11">
    <location>
        <begin position="11"/>
        <end position="303"/>
    </location>
</feature>
<evidence type="ECO:0000256" key="4">
    <source>
        <dbReference type="ARBA" id="ARBA00022741"/>
    </source>
</evidence>
<evidence type="ECO:0000256" key="3">
    <source>
        <dbReference type="ARBA" id="ARBA00022679"/>
    </source>
</evidence>
<dbReference type="InterPro" id="IPR008271">
    <property type="entry name" value="Ser/Thr_kinase_AS"/>
</dbReference>
<sequence>MTTNQLLDNRYQIINKLHETNLSTTFQGKDIKTATHRPCLIKQLKTDPQNTKLQKEQEERFQQEAKILEKLGKHPQIPDSYAYFSVNNQFYLVQEWIAGCNLEEKLQQQGKLTETEVKNILIKLLPVLEFIHHQHKIIHRDIKPTNIMLNSENLPILIDFGIVKKIVTSINPQIPNTLKIGTPDFVSPEQILGEPTFASDIYSLGTTAIYLLTGEIPKNKYSWHSNLPNISPEFANILDKSIEEKLSDRYQSAKEMLTAIKSSKTSYSSSKTKLQITKTPSSLQPTQKISPVTLTSPKNNQWLKIGIVAIIVGIISTGTYIFYNNKNQTQSTLYAATEKAEKVITKAKKATEKNELEIARNQLEIAIQELENIPQNPEINNQIQTKKSEYLKTMNQINLALKKQPCYELLWQKDNCQKYPIKLDNSSFD</sequence>
<dbReference type="CDD" id="cd14014">
    <property type="entry name" value="STKc_PknB_like"/>
    <property type="match status" value="1"/>
</dbReference>
<dbReference type="PROSITE" id="PS00108">
    <property type="entry name" value="PROTEIN_KINASE_ST"/>
    <property type="match status" value="1"/>
</dbReference>
<dbReference type="Pfam" id="PF00069">
    <property type="entry name" value="Pkinase"/>
    <property type="match status" value="1"/>
</dbReference>
<dbReference type="EMBL" id="CP000393">
    <property type="protein sequence ID" value="ABG51292.1"/>
    <property type="molecule type" value="Genomic_DNA"/>
</dbReference>
<evidence type="ECO:0000256" key="7">
    <source>
        <dbReference type="ARBA" id="ARBA00047899"/>
    </source>
</evidence>
<keyword evidence="10" id="KW-1133">Transmembrane helix</keyword>
<reference evidence="12" key="1">
    <citation type="submission" date="2006-06" db="EMBL/GenBank/DDBJ databases">
        <title>Complete sequence of Trichodesmium erythraeum IMS101.</title>
        <authorList>
            <consortium name="US DOE Joint Genome Institute"/>
            <person name="Copeland A."/>
            <person name="Lucas S."/>
            <person name="Lapidus A."/>
            <person name="Barry K."/>
            <person name="Detter J.C."/>
            <person name="Glavina del Rio T."/>
            <person name="Hammon N."/>
            <person name="Israni S."/>
            <person name="Dalin E."/>
            <person name="Tice H."/>
            <person name="Pitluck S."/>
            <person name="Kiss H."/>
            <person name="Munk A.C."/>
            <person name="Brettin T."/>
            <person name="Bruce D."/>
            <person name="Han C."/>
            <person name="Tapia R."/>
            <person name="Gilna P."/>
            <person name="Schmutz J."/>
            <person name="Larimer F."/>
            <person name="Land M."/>
            <person name="Hauser L."/>
            <person name="Kyrpides N."/>
            <person name="Kim E."/>
            <person name="Richardson P."/>
        </authorList>
    </citation>
    <scope>NUCLEOTIDE SEQUENCE [LARGE SCALE GENOMIC DNA]</scope>
    <source>
        <strain evidence="12">IMS101</strain>
    </source>
</reference>
<dbReference type="RefSeq" id="WP_011611663.1">
    <property type="nucleotide sequence ID" value="NC_008312.1"/>
</dbReference>
<dbReference type="eggNOG" id="COG0515">
    <property type="taxonomic scope" value="Bacteria"/>
</dbReference>
<evidence type="ECO:0000256" key="2">
    <source>
        <dbReference type="ARBA" id="ARBA00022527"/>
    </source>
</evidence>
<dbReference type="OrthoDB" id="428678at2"/>
<comment type="catalytic activity">
    <reaction evidence="8">
        <text>L-seryl-[protein] + ATP = O-phospho-L-seryl-[protein] + ADP + H(+)</text>
        <dbReference type="Rhea" id="RHEA:17989"/>
        <dbReference type="Rhea" id="RHEA-COMP:9863"/>
        <dbReference type="Rhea" id="RHEA-COMP:11604"/>
        <dbReference type="ChEBI" id="CHEBI:15378"/>
        <dbReference type="ChEBI" id="CHEBI:29999"/>
        <dbReference type="ChEBI" id="CHEBI:30616"/>
        <dbReference type="ChEBI" id="CHEBI:83421"/>
        <dbReference type="ChEBI" id="CHEBI:456216"/>
        <dbReference type="EC" id="2.7.11.1"/>
    </reaction>
</comment>
<keyword evidence="5 12" id="KW-0418">Kinase</keyword>
<feature type="coiled-coil region" evidence="9">
    <location>
        <begin position="346"/>
        <end position="373"/>
    </location>
</feature>
<dbReference type="InterPro" id="IPR011009">
    <property type="entry name" value="Kinase-like_dom_sf"/>
</dbReference>
<evidence type="ECO:0000256" key="8">
    <source>
        <dbReference type="ARBA" id="ARBA00048679"/>
    </source>
</evidence>
<evidence type="ECO:0000259" key="11">
    <source>
        <dbReference type="PROSITE" id="PS50011"/>
    </source>
</evidence>
<feature type="transmembrane region" description="Helical" evidence="10">
    <location>
        <begin position="302"/>
        <end position="323"/>
    </location>
</feature>
<keyword evidence="9" id="KW-0175">Coiled coil</keyword>
<dbReference type="Gene3D" id="1.10.510.10">
    <property type="entry name" value="Transferase(Phosphotransferase) domain 1"/>
    <property type="match status" value="1"/>
</dbReference>
<dbReference type="SMART" id="SM00220">
    <property type="entry name" value="S_TKc"/>
    <property type="match status" value="1"/>
</dbReference>
<organism evidence="12">
    <name type="scientific">Trichodesmium erythraeum (strain IMS101)</name>
    <dbReference type="NCBI Taxonomy" id="203124"/>
    <lineage>
        <taxon>Bacteria</taxon>
        <taxon>Bacillati</taxon>
        <taxon>Cyanobacteriota</taxon>
        <taxon>Cyanophyceae</taxon>
        <taxon>Oscillatoriophycideae</taxon>
        <taxon>Oscillatoriales</taxon>
        <taxon>Microcoleaceae</taxon>
        <taxon>Trichodesmium</taxon>
    </lineage>
</organism>
<comment type="catalytic activity">
    <reaction evidence="7">
        <text>L-threonyl-[protein] + ATP = O-phospho-L-threonyl-[protein] + ADP + H(+)</text>
        <dbReference type="Rhea" id="RHEA:46608"/>
        <dbReference type="Rhea" id="RHEA-COMP:11060"/>
        <dbReference type="Rhea" id="RHEA-COMP:11605"/>
        <dbReference type="ChEBI" id="CHEBI:15378"/>
        <dbReference type="ChEBI" id="CHEBI:30013"/>
        <dbReference type="ChEBI" id="CHEBI:30616"/>
        <dbReference type="ChEBI" id="CHEBI:61977"/>
        <dbReference type="ChEBI" id="CHEBI:456216"/>
        <dbReference type="EC" id="2.7.11.1"/>
    </reaction>
</comment>
<dbReference type="HOGENOM" id="CLU_639251_0_0_3"/>
<accession>Q113N2</accession>
<dbReference type="Gene3D" id="3.30.200.20">
    <property type="entry name" value="Phosphorylase Kinase, domain 1"/>
    <property type="match status" value="1"/>
</dbReference>
<dbReference type="GO" id="GO:0004674">
    <property type="term" value="F:protein serine/threonine kinase activity"/>
    <property type="evidence" value="ECO:0007669"/>
    <property type="project" value="UniProtKB-KW"/>
</dbReference>
<dbReference type="KEGG" id="ter:Tery_2051"/>
<dbReference type="AlphaFoldDB" id="Q113N2"/>
<evidence type="ECO:0000256" key="10">
    <source>
        <dbReference type="SAM" id="Phobius"/>
    </source>
</evidence>
<evidence type="ECO:0000256" key="9">
    <source>
        <dbReference type="SAM" id="Coils"/>
    </source>
</evidence>
<dbReference type="SUPFAM" id="SSF56112">
    <property type="entry name" value="Protein kinase-like (PK-like)"/>
    <property type="match status" value="1"/>
</dbReference>
<keyword evidence="10" id="KW-0472">Membrane</keyword>
<dbReference type="PANTHER" id="PTHR24363:SF0">
    <property type="entry name" value="SERINE_THREONINE KINASE LIKE DOMAIN CONTAINING 1"/>
    <property type="match status" value="1"/>
</dbReference>
<gene>
    <name evidence="12" type="ordered locus">Tery_2051</name>
</gene>
<keyword evidence="6" id="KW-0067">ATP-binding</keyword>
<dbReference type="GO" id="GO:0005524">
    <property type="term" value="F:ATP binding"/>
    <property type="evidence" value="ECO:0007669"/>
    <property type="project" value="UniProtKB-KW"/>
</dbReference>
<protein>
    <recommendedName>
        <fullName evidence="1">non-specific serine/threonine protein kinase</fullName>
        <ecNumber evidence="1">2.7.11.1</ecNumber>
    </recommendedName>
</protein>
<evidence type="ECO:0000256" key="1">
    <source>
        <dbReference type="ARBA" id="ARBA00012513"/>
    </source>
</evidence>
<keyword evidence="4" id="KW-0547">Nucleotide-binding</keyword>
<evidence type="ECO:0000256" key="6">
    <source>
        <dbReference type="ARBA" id="ARBA00022840"/>
    </source>
</evidence>
<dbReference type="PANTHER" id="PTHR24363">
    <property type="entry name" value="SERINE/THREONINE PROTEIN KINASE"/>
    <property type="match status" value="1"/>
</dbReference>
<dbReference type="EC" id="2.7.11.1" evidence="1"/>
<name>Q113N2_TRIEI</name>
<dbReference type="PROSITE" id="PS50011">
    <property type="entry name" value="PROTEIN_KINASE_DOM"/>
    <property type="match status" value="1"/>
</dbReference>
<evidence type="ECO:0000256" key="5">
    <source>
        <dbReference type="ARBA" id="ARBA00022777"/>
    </source>
</evidence>
<keyword evidence="2 12" id="KW-0723">Serine/threonine-protein kinase</keyword>
<dbReference type="STRING" id="203124.Tery_2051"/>
<keyword evidence="3" id="KW-0808">Transferase</keyword>
<keyword evidence="10" id="KW-0812">Transmembrane</keyword>
<proteinExistence type="predicted"/>
<evidence type="ECO:0000313" key="12">
    <source>
        <dbReference type="EMBL" id="ABG51292.1"/>
    </source>
</evidence>
<dbReference type="InterPro" id="IPR000719">
    <property type="entry name" value="Prot_kinase_dom"/>
</dbReference>